<keyword evidence="2" id="KW-1185">Reference proteome</keyword>
<dbReference type="Proteomes" id="UP001595859">
    <property type="component" value="Unassembled WGS sequence"/>
</dbReference>
<dbReference type="InterPro" id="IPR046250">
    <property type="entry name" value="DUF6283"/>
</dbReference>
<sequence length="86" mass="9217">MPAGAASHGRVRGFLLRGAAHNLSVRLHEPGGEDVSSDRPRYDSYRDMAIANGVTPNAPALQRCRHSGIGATAKRVGDLGRRTRRA</sequence>
<dbReference type="Pfam" id="PF19800">
    <property type="entry name" value="DUF6283"/>
    <property type="match status" value="1"/>
</dbReference>
<proteinExistence type="predicted"/>
<evidence type="ECO:0000313" key="2">
    <source>
        <dbReference type="Proteomes" id="UP001595859"/>
    </source>
</evidence>
<organism evidence="1 2">
    <name type="scientific">Actinophytocola glycyrrhizae</name>
    <dbReference type="NCBI Taxonomy" id="2044873"/>
    <lineage>
        <taxon>Bacteria</taxon>
        <taxon>Bacillati</taxon>
        <taxon>Actinomycetota</taxon>
        <taxon>Actinomycetes</taxon>
        <taxon>Pseudonocardiales</taxon>
        <taxon>Pseudonocardiaceae</taxon>
    </lineage>
</organism>
<dbReference type="RefSeq" id="WP_378062076.1">
    <property type="nucleotide sequence ID" value="NZ_JBHSIS010000027.1"/>
</dbReference>
<reference evidence="2" key="1">
    <citation type="journal article" date="2019" name="Int. J. Syst. Evol. Microbiol.">
        <title>The Global Catalogue of Microorganisms (GCM) 10K type strain sequencing project: providing services to taxonomists for standard genome sequencing and annotation.</title>
        <authorList>
            <consortium name="The Broad Institute Genomics Platform"/>
            <consortium name="The Broad Institute Genome Sequencing Center for Infectious Disease"/>
            <person name="Wu L."/>
            <person name="Ma J."/>
        </authorList>
    </citation>
    <scope>NUCLEOTIDE SEQUENCE [LARGE SCALE GENOMIC DNA]</scope>
    <source>
        <strain evidence="2">ZS-22-S1</strain>
    </source>
</reference>
<protein>
    <submittedName>
        <fullName evidence="1">DUF6283 family protein</fullName>
    </submittedName>
</protein>
<name>A0ABV9SCW0_9PSEU</name>
<accession>A0ABV9SCW0</accession>
<dbReference type="EMBL" id="JBHSIS010000027">
    <property type="protein sequence ID" value="MFC4859167.1"/>
    <property type="molecule type" value="Genomic_DNA"/>
</dbReference>
<comment type="caution">
    <text evidence="1">The sequence shown here is derived from an EMBL/GenBank/DDBJ whole genome shotgun (WGS) entry which is preliminary data.</text>
</comment>
<evidence type="ECO:0000313" key="1">
    <source>
        <dbReference type="EMBL" id="MFC4859167.1"/>
    </source>
</evidence>
<gene>
    <name evidence="1" type="ORF">ACFPCV_37205</name>
</gene>